<dbReference type="EMBL" id="AMZH03022979">
    <property type="protein sequence ID" value="RRT36874.1"/>
    <property type="molecule type" value="Genomic_DNA"/>
</dbReference>
<name>A0A426XBP8_ENSVE</name>
<reference evidence="2 3" key="1">
    <citation type="journal article" date="2014" name="Agronomy (Basel)">
        <title>A Draft Genome Sequence for Ensete ventricosum, the Drought-Tolerant Tree Against Hunger.</title>
        <authorList>
            <person name="Harrison J."/>
            <person name="Moore K.A."/>
            <person name="Paszkiewicz K."/>
            <person name="Jones T."/>
            <person name="Grant M."/>
            <person name="Ambacheew D."/>
            <person name="Muzemil S."/>
            <person name="Studholme D.J."/>
        </authorList>
    </citation>
    <scope>NUCLEOTIDE SEQUENCE [LARGE SCALE GENOMIC DNA]</scope>
</reference>
<feature type="compositionally biased region" description="Low complexity" evidence="1">
    <location>
        <begin position="117"/>
        <end position="126"/>
    </location>
</feature>
<dbReference type="Proteomes" id="UP000287651">
    <property type="component" value="Unassembled WGS sequence"/>
</dbReference>
<proteinExistence type="predicted"/>
<feature type="compositionally biased region" description="Basic and acidic residues" evidence="1">
    <location>
        <begin position="104"/>
        <end position="114"/>
    </location>
</feature>
<protein>
    <recommendedName>
        <fullName evidence="4">FCP1 homology domain-containing protein</fullName>
    </recommendedName>
</protein>
<dbReference type="AlphaFoldDB" id="A0A426XBP8"/>
<evidence type="ECO:0000313" key="3">
    <source>
        <dbReference type="Proteomes" id="UP000287651"/>
    </source>
</evidence>
<evidence type="ECO:0008006" key="4">
    <source>
        <dbReference type="Google" id="ProtNLM"/>
    </source>
</evidence>
<feature type="region of interest" description="Disordered" evidence="1">
    <location>
        <begin position="1"/>
        <end position="29"/>
    </location>
</feature>
<feature type="region of interest" description="Disordered" evidence="1">
    <location>
        <begin position="94"/>
        <end position="126"/>
    </location>
</feature>
<feature type="non-terminal residue" evidence="2">
    <location>
        <position position="1"/>
    </location>
</feature>
<evidence type="ECO:0000256" key="1">
    <source>
        <dbReference type="SAM" id="MobiDB-lite"/>
    </source>
</evidence>
<comment type="caution">
    <text evidence="2">The sequence shown here is derived from an EMBL/GenBank/DDBJ whole genome shotgun (WGS) entry which is preliminary data.</text>
</comment>
<sequence length="292" mass="31409">PPTDLETMATTTSHQRPLPSSPSSSVVDDSPHSWHADGFAFIWSTSTSSAVSNCVRDRIFTLARPLARDGLLPRNPVRLPSPVAPLLAALLAGSPYPAEPAPRPPDRRRFDSRKPRPSSSASSAVATAMTGLAQTELCSPGSAATTKTTKSVQLWRTLVSWVVVLFHVLLQIPRRPPSWAQLVSFVGLRQNLLFSPSSASPDYKPLAVDPPTHASPPNQFAGPEPLKKLTVCLSSPFGQVCKNLQIVLDLDETLVCAYETSSLPSTVRTQAIEAGLKCFDLECISSEKVGHL</sequence>
<gene>
    <name evidence="2" type="ORF">B296_00037449</name>
</gene>
<evidence type="ECO:0000313" key="2">
    <source>
        <dbReference type="EMBL" id="RRT36874.1"/>
    </source>
</evidence>
<organism evidence="2 3">
    <name type="scientific">Ensete ventricosum</name>
    <name type="common">Abyssinian banana</name>
    <name type="synonym">Musa ensete</name>
    <dbReference type="NCBI Taxonomy" id="4639"/>
    <lineage>
        <taxon>Eukaryota</taxon>
        <taxon>Viridiplantae</taxon>
        <taxon>Streptophyta</taxon>
        <taxon>Embryophyta</taxon>
        <taxon>Tracheophyta</taxon>
        <taxon>Spermatophyta</taxon>
        <taxon>Magnoliopsida</taxon>
        <taxon>Liliopsida</taxon>
        <taxon>Zingiberales</taxon>
        <taxon>Musaceae</taxon>
        <taxon>Ensete</taxon>
    </lineage>
</organism>
<accession>A0A426XBP8</accession>